<gene>
    <name evidence="1" type="ORF">FEM48_Zijuj09G0231100</name>
</gene>
<name>A0A978UVV0_ZIZJJ</name>
<organism evidence="1 2">
    <name type="scientific">Ziziphus jujuba var. spinosa</name>
    <dbReference type="NCBI Taxonomy" id="714518"/>
    <lineage>
        <taxon>Eukaryota</taxon>
        <taxon>Viridiplantae</taxon>
        <taxon>Streptophyta</taxon>
        <taxon>Embryophyta</taxon>
        <taxon>Tracheophyta</taxon>
        <taxon>Spermatophyta</taxon>
        <taxon>Magnoliopsida</taxon>
        <taxon>eudicotyledons</taxon>
        <taxon>Gunneridae</taxon>
        <taxon>Pentapetalae</taxon>
        <taxon>rosids</taxon>
        <taxon>fabids</taxon>
        <taxon>Rosales</taxon>
        <taxon>Rhamnaceae</taxon>
        <taxon>Paliureae</taxon>
        <taxon>Ziziphus</taxon>
    </lineage>
</organism>
<dbReference type="AlphaFoldDB" id="A0A978UVV0"/>
<dbReference type="Proteomes" id="UP000813462">
    <property type="component" value="Unassembled WGS sequence"/>
</dbReference>
<comment type="caution">
    <text evidence="1">The sequence shown here is derived from an EMBL/GenBank/DDBJ whole genome shotgun (WGS) entry which is preliminary data.</text>
</comment>
<proteinExistence type="predicted"/>
<reference evidence="1" key="1">
    <citation type="journal article" date="2021" name="Front. Plant Sci.">
        <title>Chromosome-Scale Genome Assembly for Chinese Sour Jujube and Insights Into Its Genome Evolution and Domestication Signature.</title>
        <authorList>
            <person name="Shen L.-Y."/>
            <person name="Luo H."/>
            <person name="Wang X.-L."/>
            <person name="Wang X.-M."/>
            <person name="Qiu X.-J."/>
            <person name="Liu H."/>
            <person name="Zhou S.-S."/>
            <person name="Jia K.-H."/>
            <person name="Nie S."/>
            <person name="Bao Y.-T."/>
            <person name="Zhang R.-G."/>
            <person name="Yun Q.-Z."/>
            <person name="Chai Y.-H."/>
            <person name="Lu J.-Y."/>
            <person name="Li Y."/>
            <person name="Zhao S.-W."/>
            <person name="Mao J.-F."/>
            <person name="Jia S.-G."/>
            <person name="Mao Y.-M."/>
        </authorList>
    </citation>
    <scope>NUCLEOTIDE SEQUENCE</scope>
    <source>
        <strain evidence="1">AT0</strain>
        <tissue evidence="1">Leaf</tissue>
    </source>
</reference>
<accession>A0A978UVV0</accession>
<protein>
    <submittedName>
        <fullName evidence="1">Uncharacterized protein</fullName>
    </submittedName>
</protein>
<evidence type="ECO:0000313" key="2">
    <source>
        <dbReference type="Proteomes" id="UP000813462"/>
    </source>
</evidence>
<evidence type="ECO:0000313" key="1">
    <source>
        <dbReference type="EMBL" id="KAH7519000.1"/>
    </source>
</evidence>
<sequence>MLVVVSLEEFGLTEDMLATTIIEMRITILEDEVSLVVAGVLIDQFVKFIKWLDILVMFIIIGMLNRLGKVFHSQALLLEVLILGLSLLEHLTLQSGFSNNFLYNYNMRSPVMPKSTPGIVAPNLQSYGSMFGLYNPFSYGVSTPLGSSNNISGKVP</sequence>
<dbReference type="EMBL" id="JAEACU010000009">
    <property type="protein sequence ID" value="KAH7519000.1"/>
    <property type="molecule type" value="Genomic_DNA"/>
</dbReference>